<dbReference type="EMBL" id="CP097508">
    <property type="protein sequence ID" value="URE08430.1"/>
    <property type="molecule type" value="Genomic_DNA"/>
</dbReference>
<dbReference type="Proteomes" id="UP001055439">
    <property type="component" value="Chromosome 6"/>
</dbReference>
<organism evidence="1 2">
    <name type="scientific">Musa troglodytarum</name>
    <name type="common">fe'i banana</name>
    <dbReference type="NCBI Taxonomy" id="320322"/>
    <lineage>
        <taxon>Eukaryota</taxon>
        <taxon>Viridiplantae</taxon>
        <taxon>Streptophyta</taxon>
        <taxon>Embryophyta</taxon>
        <taxon>Tracheophyta</taxon>
        <taxon>Spermatophyta</taxon>
        <taxon>Magnoliopsida</taxon>
        <taxon>Liliopsida</taxon>
        <taxon>Zingiberales</taxon>
        <taxon>Musaceae</taxon>
        <taxon>Musa</taxon>
    </lineage>
</organism>
<dbReference type="AlphaFoldDB" id="A0A9E7G637"/>
<evidence type="ECO:0000313" key="2">
    <source>
        <dbReference type="Proteomes" id="UP001055439"/>
    </source>
</evidence>
<accession>A0A9E7G637</accession>
<proteinExistence type="predicted"/>
<sequence length="78" mass="8222">MASSRGDAAAATSSIPSSLSKLGASHLDDSASPSGFPEGRNVLLPYWPPLRWGADERSCNACMSGRRINSSLALDTWL</sequence>
<keyword evidence="2" id="KW-1185">Reference proteome</keyword>
<evidence type="ECO:0000313" key="1">
    <source>
        <dbReference type="EMBL" id="URE08430.1"/>
    </source>
</evidence>
<name>A0A9E7G637_9LILI</name>
<reference evidence="1" key="1">
    <citation type="submission" date="2022-05" db="EMBL/GenBank/DDBJ databases">
        <title>The Musa troglodytarum L. genome provides insights into the mechanism of non-climacteric behaviour and enrichment of carotenoids.</title>
        <authorList>
            <person name="Wang J."/>
        </authorList>
    </citation>
    <scope>NUCLEOTIDE SEQUENCE</scope>
    <source>
        <tissue evidence="1">Leaf</tissue>
    </source>
</reference>
<protein>
    <submittedName>
        <fullName evidence="1">Uncharacterized protein</fullName>
    </submittedName>
</protein>
<gene>
    <name evidence="1" type="ORF">MUK42_21997</name>
</gene>